<dbReference type="InterPro" id="IPR011712">
    <property type="entry name" value="Sig_transdc_His_kin_sub3_dim/P"/>
</dbReference>
<dbReference type="Gene3D" id="3.30.565.10">
    <property type="entry name" value="Histidine kinase-like ATPase, C-terminal domain"/>
    <property type="match status" value="1"/>
</dbReference>
<sequence>MFLVRRLLLLLVDLRTAREEVARLAVSEERLRFSRDLHDVLGHSLSVIALKTQVARRLMGPDPQAAEAALSDVERVAHESLASVREMVTGYRQRSLDDELRSAEEVLGAAGITLEIAGGSTTLAAESDGLLAWAVREGVTNVLRHSRAHHCRIAIVLDDSAVRLDMSDDGVGADGHTGGTGLRGLRERMAEAGGALDTGPGPDGGGFALRVRLPAAVA</sequence>
<dbReference type="InterPro" id="IPR050482">
    <property type="entry name" value="Sensor_HK_TwoCompSys"/>
</dbReference>
<comment type="caution">
    <text evidence="5">The sequence shown here is derived from an EMBL/GenBank/DDBJ whole genome shotgun (WGS) entry which is preliminary data.</text>
</comment>
<dbReference type="GO" id="GO:0046983">
    <property type="term" value="F:protein dimerization activity"/>
    <property type="evidence" value="ECO:0007669"/>
    <property type="project" value="InterPro"/>
</dbReference>
<keyword evidence="3" id="KW-0902">Two-component regulatory system</keyword>
<dbReference type="SUPFAM" id="SSF55874">
    <property type="entry name" value="ATPase domain of HSP90 chaperone/DNA topoisomerase II/histidine kinase"/>
    <property type="match status" value="1"/>
</dbReference>
<name>A0A934KEL6_9BACT</name>
<accession>A0A934KEL6</accession>
<dbReference type="PANTHER" id="PTHR24421">
    <property type="entry name" value="NITRATE/NITRITE SENSOR PROTEIN NARX-RELATED"/>
    <property type="match status" value="1"/>
</dbReference>
<dbReference type="Proteomes" id="UP000614410">
    <property type="component" value="Unassembled WGS sequence"/>
</dbReference>
<reference evidence="5 6" key="1">
    <citation type="submission" date="2020-10" db="EMBL/GenBank/DDBJ databases">
        <title>Ca. Dormibacterota MAGs.</title>
        <authorList>
            <person name="Montgomery K."/>
        </authorList>
    </citation>
    <scope>NUCLEOTIDE SEQUENCE [LARGE SCALE GENOMIC DNA]</scope>
    <source>
        <strain evidence="5">Mitchell_Peninsula_5</strain>
    </source>
</reference>
<dbReference type="GO" id="GO:0016020">
    <property type="term" value="C:membrane"/>
    <property type="evidence" value="ECO:0007669"/>
    <property type="project" value="InterPro"/>
</dbReference>
<proteinExistence type="predicted"/>
<dbReference type="CDD" id="cd16917">
    <property type="entry name" value="HATPase_UhpB-NarQ-NarX-like"/>
    <property type="match status" value="1"/>
</dbReference>
<keyword evidence="2" id="KW-0418">Kinase</keyword>
<dbReference type="InterPro" id="IPR036890">
    <property type="entry name" value="HATPase_C_sf"/>
</dbReference>
<dbReference type="PANTHER" id="PTHR24421:SF63">
    <property type="entry name" value="SENSOR HISTIDINE KINASE DESK"/>
    <property type="match status" value="1"/>
</dbReference>
<evidence type="ECO:0000256" key="3">
    <source>
        <dbReference type="ARBA" id="ARBA00023012"/>
    </source>
</evidence>
<dbReference type="EMBL" id="JAEKNN010000029">
    <property type="protein sequence ID" value="MBJ7609044.1"/>
    <property type="molecule type" value="Genomic_DNA"/>
</dbReference>
<organism evidence="5 6">
    <name type="scientific">Candidatus Amunia macphersoniae</name>
    <dbReference type="NCBI Taxonomy" id="3127014"/>
    <lineage>
        <taxon>Bacteria</taxon>
        <taxon>Bacillati</taxon>
        <taxon>Candidatus Dormiibacterota</taxon>
        <taxon>Candidatus Dormibacteria</taxon>
        <taxon>Candidatus Aeolococcales</taxon>
        <taxon>Candidatus Aeolococcaceae</taxon>
        <taxon>Candidatus Amunia</taxon>
    </lineage>
</organism>
<keyword evidence="1" id="KW-0808">Transferase</keyword>
<evidence type="ECO:0000256" key="2">
    <source>
        <dbReference type="ARBA" id="ARBA00022777"/>
    </source>
</evidence>
<dbReference type="Gene3D" id="1.20.5.1930">
    <property type="match status" value="1"/>
</dbReference>
<evidence type="ECO:0000256" key="1">
    <source>
        <dbReference type="ARBA" id="ARBA00022679"/>
    </source>
</evidence>
<protein>
    <recommendedName>
        <fullName evidence="4">Signal transduction histidine kinase subgroup 3 dimerisation and phosphoacceptor domain-containing protein</fullName>
    </recommendedName>
</protein>
<evidence type="ECO:0000259" key="4">
    <source>
        <dbReference type="Pfam" id="PF07730"/>
    </source>
</evidence>
<gene>
    <name evidence="5" type="ORF">JF887_06390</name>
</gene>
<evidence type="ECO:0000313" key="5">
    <source>
        <dbReference type="EMBL" id="MBJ7609044.1"/>
    </source>
</evidence>
<dbReference type="GO" id="GO:0000155">
    <property type="term" value="F:phosphorelay sensor kinase activity"/>
    <property type="evidence" value="ECO:0007669"/>
    <property type="project" value="InterPro"/>
</dbReference>
<feature type="domain" description="Signal transduction histidine kinase subgroup 3 dimerisation and phosphoacceptor" evidence="4">
    <location>
        <begin position="29"/>
        <end position="95"/>
    </location>
</feature>
<dbReference type="AlphaFoldDB" id="A0A934KEL6"/>
<evidence type="ECO:0000313" key="6">
    <source>
        <dbReference type="Proteomes" id="UP000614410"/>
    </source>
</evidence>
<dbReference type="Pfam" id="PF07730">
    <property type="entry name" value="HisKA_3"/>
    <property type="match status" value="1"/>
</dbReference>